<dbReference type="RefSeq" id="WP_244280893.1">
    <property type="nucleotide sequence ID" value="NZ_FOCL01000002.1"/>
</dbReference>
<keyword evidence="1" id="KW-0436">Ligase</keyword>
<name>A0A1H8DY81_9SPHI</name>
<accession>A0A1H8DY81</accession>
<dbReference type="STRING" id="551995.SAMN05192574_102510"/>
<keyword evidence="2" id="KW-1185">Reference proteome</keyword>
<evidence type="ECO:0000313" key="1">
    <source>
        <dbReference type="EMBL" id="SEN12126.1"/>
    </source>
</evidence>
<evidence type="ECO:0000313" key="2">
    <source>
        <dbReference type="Proteomes" id="UP000198942"/>
    </source>
</evidence>
<dbReference type="GO" id="GO:0006396">
    <property type="term" value="P:RNA processing"/>
    <property type="evidence" value="ECO:0007669"/>
    <property type="project" value="InterPro"/>
</dbReference>
<protein>
    <submittedName>
        <fullName evidence="1">tRNA-splicing ligase RtcB</fullName>
    </submittedName>
</protein>
<dbReference type="EMBL" id="FOCL01000002">
    <property type="protein sequence ID" value="SEN12126.1"/>
    <property type="molecule type" value="Genomic_DNA"/>
</dbReference>
<dbReference type="Proteomes" id="UP000198942">
    <property type="component" value="Unassembled WGS sequence"/>
</dbReference>
<reference evidence="2" key="1">
    <citation type="submission" date="2016-10" db="EMBL/GenBank/DDBJ databases">
        <authorList>
            <person name="Varghese N."/>
            <person name="Submissions S."/>
        </authorList>
    </citation>
    <scope>NUCLEOTIDE SEQUENCE [LARGE SCALE GENOMIC DNA]</scope>
    <source>
        <strain evidence="2">Gh-48</strain>
    </source>
</reference>
<sequence length="51" mass="5657">MLTDAGVTLIGGSLEENPSAYKNIETVMAAQQQLIEVQGKFYPRIVKMDKE</sequence>
<dbReference type="InterPro" id="IPR036025">
    <property type="entry name" value="RtcB-like_sf"/>
</dbReference>
<dbReference type="SUPFAM" id="SSF103365">
    <property type="entry name" value="Hypothetical protein PH1602"/>
    <property type="match status" value="1"/>
</dbReference>
<gene>
    <name evidence="1" type="ORF">SAMN05192574_102510</name>
</gene>
<organism evidence="1 2">
    <name type="scientific">Mucilaginibacter gossypiicola</name>
    <dbReference type="NCBI Taxonomy" id="551995"/>
    <lineage>
        <taxon>Bacteria</taxon>
        <taxon>Pseudomonadati</taxon>
        <taxon>Bacteroidota</taxon>
        <taxon>Sphingobacteriia</taxon>
        <taxon>Sphingobacteriales</taxon>
        <taxon>Sphingobacteriaceae</taxon>
        <taxon>Mucilaginibacter</taxon>
    </lineage>
</organism>
<proteinExistence type="predicted"/>
<dbReference type="AlphaFoldDB" id="A0A1H8DY81"/>
<dbReference type="GO" id="GO:0016874">
    <property type="term" value="F:ligase activity"/>
    <property type="evidence" value="ECO:0007669"/>
    <property type="project" value="UniProtKB-KW"/>
</dbReference>